<keyword evidence="3" id="KW-1185">Reference proteome</keyword>
<evidence type="ECO:0000313" key="2">
    <source>
        <dbReference type="EMBL" id="NYD39175.1"/>
    </source>
</evidence>
<dbReference type="AlphaFoldDB" id="A0A7Y9J883"/>
<dbReference type="Gene3D" id="3.40.50.300">
    <property type="entry name" value="P-loop containing nucleotide triphosphate hydrolases"/>
    <property type="match status" value="1"/>
</dbReference>
<reference evidence="2 3" key="1">
    <citation type="submission" date="2020-07" db="EMBL/GenBank/DDBJ databases">
        <title>Sequencing the genomes of 1000 actinobacteria strains.</title>
        <authorList>
            <person name="Klenk H.-P."/>
        </authorList>
    </citation>
    <scope>NUCLEOTIDE SEQUENCE [LARGE SCALE GENOMIC DNA]</scope>
    <source>
        <strain evidence="2 3">DSM 45772</strain>
    </source>
</reference>
<name>A0A7Y9J883_9PSEU</name>
<gene>
    <name evidence="2" type="ORF">BJ983_005277</name>
</gene>
<evidence type="ECO:0000313" key="3">
    <source>
        <dbReference type="Proteomes" id="UP000535890"/>
    </source>
</evidence>
<dbReference type="Pfam" id="PF13304">
    <property type="entry name" value="AAA_21"/>
    <property type="match status" value="1"/>
</dbReference>
<organism evidence="2 3">
    <name type="scientific">Actinomycetospora corticicola</name>
    <dbReference type="NCBI Taxonomy" id="663602"/>
    <lineage>
        <taxon>Bacteria</taxon>
        <taxon>Bacillati</taxon>
        <taxon>Actinomycetota</taxon>
        <taxon>Actinomycetes</taxon>
        <taxon>Pseudonocardiales</taxon>
        <taxon>Pseudonocardiaceae</taxon>
        <taxon>Actinomycetospora</taxon>
    </lineage>
</organism>
<dbReference type="RefSeq" id="WP_179796529.1">
    <property type="nucleotide sequence ID" value="NZ_BAABHP010000001.1"/>
</dbReference>
<dbReference type="EMBL" id="JACCBN010000001">
    <property type="protein sequence ID" value="NYD39175.1"/>
    <property type="molecule type" value="Genomic_DNA"/>
</dbReference>
<dbReference type="Proteomes" id="UP000535890">
    <property type="component" value="Unassembled WGS sequence"/>
</dbReference>
<dbReference type="InterPro" id="IPR027417">
    <property type="entry name" value="P-loop_NTPase"/>
</dbReference>
<evidence type="ECO:0000259" key="1">
    <source>
        <dbReference type="Pfam" id="PF13304"/>
    </source>
</evidence>
<accession>A0A7Y9J883</accession>
<dbReference type="SUPFAM" id="SSF52540">
    <property type="entry name" value="P-loop containing nucleoside triphosphate hydrolases"/>
    <property type="match status" value="1"/>
</dbReference>
<dbReference type="GO" id="GO:0005524">
    <property type="term" value="F:ATP binding"/>
    <property type="evidence" value="ECO:0007669"/>
    <property type="project" value="InterPro"/>
</dbReference>
<comment type="caution">
    <text evidence="2">The sequence shown here is derived from an EMBL/GenBank/DDBJ whole genome shotgun (WGS) entry which is preliminary data.</text>
</comment>
<dbReference type="GO" id="GO:0016887">
    <property type="term" value="F:ATP hydrolysis activity"/>
    <property type="evidence" value="ECO:0007669"/>
    <property type="project" value="InterPro"/>
</dbReference>
<proteinExistence type="predicted"/>
<protein>
    <recommendedName>
        <fullName evidence="1">ATPase AAA-type core domain-containing protein</fullName>
    </recommendedName>
</protein>
<dbReference type="InterPro" id="IPR003959">
    <property type="entry name" value="ATPase_AAA_core"/>
</dbReference>
<feature type="domain" description="ATPase AAA-type core" evidence="1">
    <location>
        <begin position="109"/>
        <end position="224"/>
    </location>
</feature>
<sequence length="483" mass="54109">MNWDPDYFVRVGSGALPVTGPDQANVEFYEGDVATDVERVKKAFYFRTAYRIEADFSSAGGVPRMGALVSDPRFSRMSETDAAVSQNYNRIIEEAVRELFDASKVQTTEDIRRALLADITDSMRNIFGELEVENISDPLGGGSFYFSKNESRRWHYKNLSGGERAAFDLLLDMAVKKRGYDDTIYCIDEPELHLNTRVQGALLVELMRLLPANCQLWIASHSIGMMKKARERAEQLGDVAFLDFESFNPAQVGQVLKPAKVDRAFWQRTLSVALDEIADLVAPRTLVLVEGKPGWTDGATRRANVSFDARCYENIFSSVKPDVVFMSVGGSADVEDDTLHLTETTPIISRATQVLRVIDRDDRSEKQREEYRQDGVRVLRRRDLENYLFGDGVIRAYCANVGHSEIADSIIELRDALLVKRVEDGVGSGDDVKSVSGELFTRMTTGLGLTQQGTKFAWMRDTLAPLIQPGTQEYEELDADLFG</sequence>